<name>A0ABP9WVA2_9CHLR</name>
<dbReference type="PANTHER" id="PTHR19871:SF14">
    <property type="entry name" value="DUF4062 DOMAIN-CONTAINING PROTEIN"/>
    <property type="match status" value="1"/>
</dbReference>
<dbReference type="Gene3D" id="3.40.50.300">
    <property type="entry name" value="P-loop containing nucleotide triphosphate hydrolases"/>
    <property type="match status" value="1"/>
</dbReference>
<keyword evidence="3" id="KW-1185">Reference proteome</keyword>
<accession>A0ABP9WVA2</accession>
<dbReference type="InterPro" id="IPR027417">
    <property type="entry name" value="P-loop_NTPase"/>
</dbReference>
<dbReference type="EMBL" id="BAABRU010000003">
    <property type="protein sequence ID" value="GAA5527107.1"/>
    <property type="molecule type" value="Genomic_DNA"/>
</dbReference>
<dbReference type="PANTHER" id="PTHR19871">
    <property type="entry name" value="BETA TRANSDUCIN-RELATED PROTEIN"/>
    <property type="match status" value="1"/>
</dbReference>
<evidence type="ECO:0000313" key="2">
    <source>
        <dbReference type="EMBL" id="GAA5527107.1"/>
    </source>
</evidence>
<dbReference type="Gene3D" id="1.25.40.10">
    <property type="entry name" value="Tetratricopeptide repeat domain"/>
    <property type="match status" value="2"/>
</dbReference>
<evidence type="ECO:0000259" key="1">
    <source>
        <dbReference type="Pfam" id="PF13191"/>
    </source>
</evidence>
<sequence>MNAQVLHEAANQRESARLLQLRLTGFVGREAEQAAIRALIDQTRATGGYVLVTGEAGAGKSSLIAQLIVNAGLAQTPQHFIALTPGRAYQLDVLRSVVAQLMLKHNLTSNYFPADSYPALRLEFGQLLQTLSARGISETIYLDGLDQLQPEVDGTRDISFLPLQLPPGIVMVLGSRPNETIDSLALEHGVVYQVPPLSAADAIRRWQQVQPTFESALLYGLAQSVKGNALLVELAATLMRQPSATELLDLLDQASADSTKLFRLSLGRIEQTAPKQWQPLIRPVLAVLLVTQEPLQPAVLAAIIEQPVDAIADALPLMGDWVSTAADQRVALRHLLFHDFLIDHEFTQPELQVWHGRMAQWCGTALDQIWQDSAESLEQARRWYGRQHFITHLHLAEHWEELWQVIDAGEYGEQKVRFEPSTRLYGLDLDRARESVIAAGQSIEQQFELLPRLWRYSLLRTSLTAHADHWHDDLFVILAAVGRLSEALAQIDICSVRTRQVVLWSRVIQYAEPELGLKILQRMEQTARSIRNPEGRDFGLCRVARTYADHGLFTFAYPITLTLTLDISRDKTLAYLIDTAIKQHDFDQAWIMVGQIQTAQYRIKSAMVLAQALMLIGEFAKAQQLLIETLPFADAEHVVEIKSVLATIAWRLGNYRQSRALLAYARALSKRLTDAVQPAAVLAVIRGYLDRAVSQRQGGKIKAAVLAVIRGYLDRGNLAKAQSLHPMIRRDYFRSELVCIYLKYDKIAIAAELTTTITNGFSCDPAYTALAAWYCKEADFAKAEQAIDLIIGHEKKRESLCLLATSYAQNLQIKQTLVVLQRALETIERSHYSAKSLIQIGDTYARQHLHDHARGIFAEALAKITTIDQQLFYEQISEFLWLAEHVKRYGYEDLCERVVQTALLIGQRATFEYSLLFEKATIYFNHGEINLVRQMVDASTEPQLAVQLLQMLLRQAIEQQNHSQAQTYVLEALTHVRKIENPRSRIRVLCELADTVLASEFQAQGQLMIAEASQLVPLLQTEIDQEIAIPILIKSYVAYAMLADALKFAQSITILELKNYSLEKISRSYAENGQIEQAYATLNLSRSRPEAYAWNLYEIIIKAHEYGLAMLAEGCYVEIIEVLRIITDPASVLEYLKDLAIAQISYGSNQYLPSLLDSIRTMRHPDLPVYRYVQVLCQIARAYIQQANYPDFADWLAYAHSIAQSPPNVTAYHYVAMEYLQHATDSDTEVFLADMLGLADGIAPSSYANKLFTVLANSCTSYGVRGHLDFLGKAYQFAMAISEPFQRAQALRIVANGFAKVDDRAMLEMIIAEISQLSPNRLSLDAIALTYAQRGDLAFAQTLIANDEVSEERDAALDYLIPALLQTDAVVAAYQISHGFTRLTKRIKFLHQIINYYVERQQIAESIQIIRAEWRNCATTADLWDLRTIVLPLDSTQPWLGMALLDSVPWVEQQVARLQ</sequence>
<dbReference type="InterPro" id="IPR052752">
    <property type="entry name" value="NACHT-WD_repeat"/>
</dbReference>
<reference evidence="2 3" key="1">
    <citation type="submission" date="2024-02" db="EMBL/GenBank/DDBJ databases">
        <title>Herpetosiphon gulosus NBRC 112829.</title>
        <authorList>
            <person name="Ichikawa N."/>
            <person name="Katano-Makiyama Y."/>
            <person name="Hidaka K."/>
        </authorList>
    </citation>
    <scope>NUCLEOTIDE SEQUENCE [LARGE SCALE GENOMIC DNA]</scope>
    <source>
        <strain evidence="2 3">NBRC 112829</strain>
    </source>
</reference>
<proteinExistence type="predicted"/>
<dbReference type="Proteomes" id="UP001428290">
    <property type="component" value="Unassembled WGS sequence"/>
</dbReference>
<feature type="domain" description="Orc1-like AAA ATPase" evidence="1">
    <location>
        <begin position="26"/>
        <end position="148"/>
    </location>
</feature>
<dbReference type="InterPro" id="IPR011990">
    <property type="entry name" value="TPR-like_helical_dom_sf"/>
</dbReference>
<dbReference type="InterPro" id="IPR041664">
    <property type="entry name" value="AAA_16"/>
</dbReference>
<dbReference type="Pfam" id="PF13191">
    <property type="entry name" value="AAA_16"/>
    <property type="match status" value="1"/>
</dbReference>
<evidence type="ECO:0000313" key="3">
    <source>
        <dbReference type="Proteomes" id="UP001428290"/>
    </source>
</evidence>
<dbReference type="RefSeq" id="WP_345720744.1">
    <property type="nucleotide sequence ID" value="NZ_BAABRU010000003.1"/>
</dbReference>
<gene>
    <name evidence="2" type="ORF">Hgul01_00889</name>
</gene>
<comment type="caution">
    <text evidence="2">The sequence shown here is derived from an EMBL/GenBank/DDBJ whole genome shotgun (WGS) entry which is preliminary data.</text>
</comment>
<dbReference type="SUPFAM" id="SSF52540">
    <property type="entry name" value="P-loop containing nucleoside triphosphate hydrolases"/>
    <property type="match status" value="1"/>
</dbReference>
<organism evidence="2 3">
    <name type="scientific">Herpetosiphon gulosus</name>
    <dbReference type="NCBI Taxonomy" id="1973496"/>
    <lineage>
        <taxon>Bacteria</taxon>
        <taxon>Bacillati</taxon>
        <taxon>Chloroflexota</taxon>
        <taxon>Chloroflexia</taxon>
        <taxon>Herpetosiphonales</taxon>
        <taxon>Herpetosiphonaceae</taxon>
        <taxon>Herpetosiphon</taxon>
    </lineage>
</organism>
<protein>
    <recommendedName>
        <fullName evidence="1">Orc1-like AAA ATPase domain-containing protein</fullName>
    </recommendedName>
</protein>